<sequence>MRFAPLLVNTDRPMSYEPPTPPADLPTDVIDTLNDYSPELLRDVAHYAEDLAEHRERQARLAEAEEEDEIDERPDDLPDDVPTKATITIKEINDNRYYYWQWREGDRVKSKYKSPVNPDE</sequence>
<dbReference type="EMBL" id="FNVN01000007">
    <property type="protein sequence ID" value="SEG71010.1"/>
    <property type="molecule type" value="Genomic_DNA"/>
</dbReference>
<proteinExistence type="predicted"/>
<dbReference type="Proteomes" id="UP000236740">
    <property type="component" value="Unassembled WGS sequence"/>
</dbReference>
<dbReference type="InterPro" id="IPR046738">
    <property type="entry name" value="DUF6788"/>
</dbReference>
<dbReference type="Pfam" id="PF20586">
    <property type="entry name" value="DUF6788"/>
    <property type="match status" value="1"/>
</dbReference>
<accession>A0A1H6CD99</accession>
<feature type="compositionally biased region" description="Acidic residues" evidence="1">
    <location>
        <begin position="64"/>
        <end position="79"/>
    </location>
</feature>
<evidence type="ECO:0000256" key="1">
    <source>
        <dbReference type="SAM" id="MobiDB-lite"/>
    </source>
</evidence>
<protein>
    <recommendedName>
        <fullName evidence="2">DUF6788 domain-containing protein</fullName>
    </recommendedName>
</protein>
<name>A0A1H6CD99_9EURY</name>
<evidence type="ECO:0000259" key="2">
    <source>
        <dbReference type="Pfam" id="PF20586"/>
    </source>
</evidence>
<evidence type="ECO:0000313" key="4">
    <source>
        <dbReference type="Proteomes" id="UP000236740"/>
    </source>
</evidence>
<feature type="region of interest" description="Disordered" evidence="1">
    <location>
        <begin position="56"/>
        <end position="84"/>
    </location>
</feature>
<feature type="region of interest" description="Disordered" evidence="1">
    <location>
        <begin position="1"/>
        <end position="28"/>
    </location>
</feature>
<keyword evidence="4" id="KW-1185">Reference proteome</keyword>
<evidence type="ECO:0000313" key="3">
    <source>
        <dbReference type="EMBL" id="SEG71010.1"/>
    </source>
</evidence>
<organism evidence="3 4">
    <name type="scientific">Halobellus limi</name>
    <dbReference type="NCBI Taxonomy" id="699433"/>
    <lineage>
        <taxon>Archaea</taxon>
        <taxon>Methanobacteriati</taxon>
        <taxon>Methanobacteriota</taxon>
        <taxon>Stenosarchaea group</taxon>
        <taxon>Halobacteria</taxon>
        <taxon>Halobacteriales</taxon>
        <taxon>Haloferacaceae</taxon>
        <taxon>Halobellus</taxon>
    </lineage>
</organism>
<reference evidence="3 4" key="1">
    <citation type="submission" date="2016-10" db="EMBL/GenBank/DDBJ databases">
        <authorList>
            <person name="de Groot N.N."/>
        </authorList>
    </citation>
    <scope>NUCLEOTIDE SEQUENCE [LARGE SCALE GENOMIC DNA]</scope>
    <source>
        <strain evidence="3 4">CGMCC 1.10331</strain>
    </source>
</reference>
<gene>
    <name evidence="3" type="ORF">SAMN04488133_3371</name>
</gene>
<dbReference type="AlphaFoldDB" id="A0A1H6CD99"/>
<feature type="domain" description="DUF6788" evidence="2">
    <location>
        <begin position="65"/>
        <end position="119"/>
    </location>
</feature>